<dbReference type="AlphaFoldDB" id="A0A0V0S4R6"/>
<keyword evidence="2" id="KW-1185">Reference proteome</keyword>
<organism evidence="1 2">
    <name type="scientific">Trichinella nelsoni</name>
    <dbReference type="NCBI Taxonomy" id="6336"/>
    <lineage>
        <taxon>Eukaryota</taxon>
        <taxon>Metazoa</taxon>
        <taxon>Ecdysozoa</taxon>
        <taxon>Nematoda</taxon>
        <taxon>Enoplea</taxon>
        <taxon>Dorylaimia</taxon>
        <taxon>Trichinellida</taxon>
        <taxon>Trichinellidae</taxon>
        <taxon>Trichinella</taxon>
    </lineage>
</organism>
<dbReference type="Proteomes" id="UP000054630">
    <property type="component" value="Unassembled WGS sequence"/>
</dbReference>
<accession>A0A0V0S4R6</accession>
<proteinExistence type="predicted"/>
<protein>
    <submittedName>
        <fullName evidence="1">Uncharacterized protein</fullName>
    </submittedName>
</protein>
<evidence type="ECO:0000313" key="1">
    <source>
        <dbReference type="EMBL" id="KRX21757.1"/>
    </source>
</evidence>
<gene>
    <name evidence="1" type="ORF">T07_8712</name>
</gene>
<name>A0A0V0S4R6_9BILA</name>
<evidence type="ECO:0000313" key="2">
    <source>
        <dbReference type="Proteomes" id="UP000054630"/>
    </source>
</evidence>
<reference evidence="1 2" key="1">
    <citation type="submission" date="2015-01" db="EMBL/GenBank/DDBJ databases">
        <title>Evolution of Trichinella species and genotypes.</title>
        <authorList>
            <person name="Korhonen P.K."/>
            <person name="Edoardo P."/>
            <person name="Giuseppe L.R."/>
            <person name="Gasser R.B."/>
        </authorList>
    </citation>
    <scope>NUCLEOTIDE SEQUENCE [LARGE SCALE GENOMIC DNA]</scope>
    <source>
        <strain evidence="1">ISS37</strain>
    </source>
</reference>
<dbReference type="EMBL" id="JYDL01000037">
    <property type="protein sequence ID" value="KRX21757.1"/>
    <property type="molecule type" value="Genomic_DNA"/>
</dbReference>
<sequence length="114" mass="13249">MDWILYLSQVQQNSHKIITSKCHAHHNQFHTYFTTCFCVVSKGSRFIFTTALLNSCQRSIQPDGQNMNVISIFEIVKYFAISNFAPVVNHVVNKADYLHLQKYAFEAKDVKYLN</sequence>
<comment type="caution">
    <text evidence="1">The sequence shown here is derived from an EMBL/GenBank/DDBJ whole genome shotgun (WGS) entry which is preliminary data.</text>
</comment>